<protein>
    <submittedName>
        <fullName evidence="1">Uncharacterized protein</fullName>
    </submittedName>
</protein>
<dbReference type="EMBL" id="CAKOFQ010006798">
    <property type="protein sequence ID" value="CAH1972353.1"/>
    <property type="molecule type" value="Genomic_DNA"/>
</dbReference>
<dbReference type="AlphaFoldDB" id="A0A9P0KIS0"/>
<gene>
    <name evidence="1" type="ORF">ACAOBT_LOCUS9957</name>
</gene>
<keyword evidence="2" id="KW-1185">Reference proteome</keyword>
<accession>A0A9P0KIS0</accession>
<reference evidence="1" key="1">
    <citation type="submission" date="2022-03" db="EMBL/GenBank/DDBJ databases">
        <authorList>
            <person name="Sayadi A."/>
        </authorList>
    </citation>
    <scope>NUCLEOTIDE SEQUENCE</scope>
</reference>
<feature type="non-terminal residue" evidence="1">
    <location>
        <position position="54"/>
    </location>
</feature>
<proteinExistence type="predicted"/>
<evidence type="ECO:0000313" key="1">
    <source>
        <dbReference type="EMBL" id="CAH1972353.1"/>
    </source>
</evidence>
<comment type="caution">
    <text evidence="1">The sequence shown here is derived from an EMBL/GenBank/DDBJ whole genome shotgun (WGS) entry which is preliminary data.</text>
</comment>
<evidence type="ECO:0000313" key="2">
    <source>
        <dbReference type="Proteomes" id="UP001152888"/>
    </source>
</evidence>
<organism evidence="1 2">
    <name type="scientific">Acanthoscelides obtectus</name>
    <name type="common">Bean weevil</name>
    <name type="synonym">Bruchus obtectus</name>
    <dbReference type="NCBI Taxonomy" id="200917"/>
    <lineage>
        <taxon>Eukaryota</taxon>
        <taxon>Metazoa</taxon>
        <taxon>Ecdysozoa</taxon>
        <taxon>Arthropoda</taxon>
        <taxon>Hexapoda</taxon>
        <taxon>Insecta</taxon>
        <taxon>Pterygota</taxon>
        <taxon>Neoptera</taxon>
        <taxon>Endopterygota</taxon>
        <taxon>Coleoptera</taxon>
        <taxon>Polyphaga</taxon>
        <taxon>Cucujiformia</taxon>
        <taxon>Chrysomeloidea</taxon>
        <taxon>Chrysomelidae</taxon>
        <taxon>Bruchinae</taxon>
        <taxon>Bruchini</taxon>
        <taxon>Acanthoscelides</taxon>
    </lineage>
</organism>
<dbReference type="Proteomes" id="UP001152888">
    <property type="component" value="Unassembled WGS sequence"/>
</dbReference>
<sequence>QASRHHVTANLLDLVFGAFGTRCNRIERLYLVECIVDVYICSLLFDHFDVVDGL</sequence>
<name>A0A9P0KIS0_ACAOB</name>